<dbReference type="STRING" id="1121345.SAMN02745217_01120"/>
<organism evidence="2 3">
    <name type="scientific">Anaerocolumna xylanovorans DSM 12503</name>
    <dbReference type="NCBI Taxonomy" id="1121345"/>
    <lineage>
        <taxon>Bacteria</taxon>
        <taxon>Bacillati</taxon>
        <taxon>Bacillota</taxon>
        <taxon>Clostridia</taxon>
        <taxon>Lachnospirales</taxon>
        <taxon>Lachnospiraceae</taxon>
        <taxon>Anaerocolumna</taxon>
    </lineage>
</organism>
<evidence type="ECO:0000256" key="1">
    <source>
        <dbReference type="SAM" id="SignalP"/>
    </source>
</evidence>
<proteinExistence type="predicted"/>
<sequence length="369" mass="39359">MKKSKKSRSFLSLVLVLILLLTGCSGAKKDKETGSDTEAVTTDSAKKSEDGIIKVLYGPGLCGIPLHIAKQLQFYEAEGLKEGVDYSYVTSSTTGVEMLSTKQADVSFGLVAAMLAPLDNGLEAKTVLGVHTGCIQILAGKDSGITSVEGLKGKKIGIENLASSPHIIAQRALASVGIGSTGDNMQVEFVVFPKADLPVALKEEKVDAIAIGDPQASILAKDGDGISLFNSATSDLLKDEYCCALWARNETIENQPEKLAKIVTAIQKASAWIDQNKDLAAEIQLDNEWVVGELEVDQHTLKDYKYLPSVSGVETALTRNIKDMKELGLIRKDTDGEALAKSSFIRLHGVADEITGTITPPVDPASQLK</sequence>
<dbReference type="Proteomes" id="UP000184612">
    <property type="component" value="Unassembled WGS sequence"/>
</dbReference>
<keyword evidence="1" id="KW-0732">Signal</keyword>
<accession>A0A1M7Y275</accession>
<keyword evidence="3" id="KW-1185">Reference proteome</keyword>
<dbReference type="SUPFAM" id="SSF53850">
    <property type="entry name" value="Periplasmic binding protein-like II"/>
    <property type="match status" value="1"/>
</dbReference>
<dbReference type="PANTHER" id="PTHR30024">
    <property type="entry name" value="ALIPHATIC SULFONATES-BINDING PROTEIN-RELATED"/>
    <property type="match status" value="1"/>
</dbReference>
<feature type="signal peptide" evidence="1">
    <location>
        <begin position="1"/>
        <end position="27"/>
    </location>
</feature>
<evidence type="ECO:0000313" key="2">
    <source>
        <dbReference type="EMBL" id="SHO45968.1"/>
    </source>
</evidence>
<evidence type="ECO:0000313" key="3">
    <source>
        <dbReference type="Proteomes" id="UP000184612"/>
    </source>
</evidence>
<dbReference type="PANTHER" id="PTHR30024:SF42">
    <property type="entry name" value="ALIPHATIC SULFONATES-BINDING PROTEIN-RELATED"/>
    <property type="match status" value="1"/>
</dbReference>
<dbReference type="Pfam" id="PF13379">
    <property type="entry name" value="NMT1_2"/>
    <property type="match status" value="1"/>
</dbReference>
<dbReference type="PROSITE" id="PS51257">
    <property type="entry name" value="PROKAR_LIPOPROTEIN"/>
    <property type="match status" value="1"/>
</dbReference>
<dbReference type="EMBL" id="FRFD01000003">
    <property type="protein sequence ID" value="SHO45968.1"/>
    <property type="molecule type" value="Genomic_DNA"/>
</dbReference>
<name>A0A1M7Y275_9FIRM</name>
<dbReference type="AlphaFoldDB" id="A0A1M7Y275"/>
<gene>
    <name evidence="2" type="ORF">SAMN02745217_01120</name>
</gene>
<dbReference type="Gene3D" id="3.40.190.10">
    <property type="entry name" value="Periplasmic binding protein-like II"/>
    <property type="match status" value="2"/>
</dbReference>
<feature type="chain" id="PRO_5012455478" evidence="1">
    <location>
        <begin position="28"/>
        <end position="369"/>
    </location>
</feature>
<protein>
    <submittedName>
        <fullName evidence="2">NitT/TauT family transport system substrate-binding protein</fullName>
    </submittedName>
</protein>
<reference evidence="2 3" key="1">
    <citation type="submission" date="2016-12" db="EMBL/GenBank/DDBJ databases">
        <authorList>
            <person name="Song W.-J."/>
            <person name="Kurnit D.M."/>
        </authorList>
    </citation>
    <scope>NUCLEOTIDE SEQUENCE [LARGE SCALE GENOMIC DNA]</scope>
    <source>
        <strain evidence="2 3">DSM 12503</strain>
    </source>
</reference>